<evidence type="ECO:0000256" key="5">
    <source>
        <dbReference type="PROSITE-ProRule" id="PRU00723"/>
    </source>
</evidence>
<dbReference type="AlphaFoldDB" id="A0A6J5VMR3"/>
<evidence type="ECO:0000313" key="8">
    <source>
        <dbReference type="EMBL" id="CAB4288967.1"/>
    </source>
</evidence>
<dbReference type="InterPro" id="IPR036855">
    <property type="entry name" value="Znf_CCCH_sf"/>
</dbReference>
<dbReference type="Proteomes" id="UP000507222">
    <property type="component" value="Unassembled WGS sequence"/>
</dbReference>
<feature type="zinc finger region" description="C3H1-type" evidence="5">
    <location>
        <begin position="36"/>
        <end position="64"/>
    </location>
</feature>
<sequence>MHQGGQMLQPHMDLGPRPMDPTQAPNVHMAPPEIRNYKKQLCINWPTPEGCPYGERCRFAHGEAELRKHPRYRTTQCKYVYSSSGCSLGDRCHFLHDEAGHQ</sequence>
<keyword evidence="2" id="KW-0677">Repeat</keyword>
<feature type="domain" description="C3H1-type" evidence="7">
    <location>
        <begin position="36"/>
        <end position="64"/>
    </location>
</feature>
<organism evidence="8 9">
    <name type="scientific">Prunus armeniaca</name>
    <name type="common">Apricot</name>
    <name type="synonym">Armeniaca vulgaris</name>
    <dbReference type="NCBI Taxonomy" id="36596"/>
    <lineage>
        <taxon>Eukaryota</taxon>
        <taxon>Viridiplantae</taxon>
        <taxon>Streptophyta</taxon>
        <taxon>Embryophyta</taxon>
        <taxon>Tracheophyta</taxon>
        <taxon>Spermatophyta</taxon>
        <taxon>Magnoliopsida</taxon>
        <taxon>eudicotyledons</taxon>
        <taxon>Gunneridae</taxon>
        <taxon>Pentapetalae</taxon>
        <taxon>rosids</taxon>
        <taxon>fabids</taxon>
        <taxon>Rosales</taxon>
        <taxon>Rosaceae</taxon>
        <taxon>Amygdaloideae</taxon>
        <taxon>Amygdaleae</taxon>
        <taxon>Prunus</taxon>
    </lineage>
</organism>
<dbReference type="GO" id="GO:0008270">
    <property type="term" value="F:zinc ion binding"/>
    <property type="evidence" value="ECO:0007669"/>
    <property type="project" value="UniProtKB-KW"/>
</dbReference>
<keyword evidence="4 5" id="KW-0862">Zinc</keyword>
<evidence type="ECO:0000256" key="1">
    <source>
        <dbReference type="ARBA" id="ARBA00022723"/>
    </source>
</evidence>
<keyword evidence="1 5" id="KW-0479">Metal-binding</keyword>
<dbReference type="InterPro" id="IPR045877">
    <property type="entry name" value="ZFP36-like"/>
</dbReference>
<feature type="domain" description="C3H1-type" evidence="7">
    <location>
        <begin position="71"/>
        <end position="99"/>
    </location>
</feature>
<dbReference type="SMART" id="SM00356">
    <property type="entry name" value="ZnF_C3H1"/>
    <property type="match status" value="2"/>
</dbReference>
<dbReference type="Pfam" id="PF00642">
    <property type="entry name" value="zf-CCCH"/>
    <property type="match status" value="1"/>
</dbReference>
<protein>
    <recommendedName>
        <fullName evidence="7">C3H1-type domain-containing protein</fullName>
    </recommendedName>
</protein>
<dbReference type="SUPFAM" id="SSF90229">
    <property type="entry name" value="CCCH zinc finger"/>
    <property type="match status" value="2"/>
</dbReference>
<dbReference type="Gene3D" id="4.10.1000.10">
    <property type="entry name" value="Zinc finger, CCCH-type"/>
    <property type="match status" value="2"/>
</dbReference>
<dbReference type="FunFam" id="4.10.1000.10:FF:000003">
    <property type="entry name" value="Zinc finger CCCH domain-containing protein"/>
    <property type="match status" value="1"/>
</dbReference>
<dbReference type="PANTHER" id="PTHR12547">
    <property type="entry name" value="CCCH ZINC FINGER/TIS11-RELATED"/>
    <property type="match status" value="1"/>
</dbReference>
<accession>A0A6J5VMR3</accession>
<dbReference type="GO" id="GO:0003729">
    <property type="term" value="F:mRNA binding"/>
    <property type="evidence" value="ECO:0007669"/>
    <property type="project" value="InterPro"/>
</dbReference>
<dbReference type="Pfam" id="PF18044">
    <property type="entry name" value="zf-CCCH_4"/>
    <property type="match status" value="1"/>
</dbReference>
<evidence type="ECO:0000256" key="4">
    <source>
        <dbReference type="ARBA" id="ARBA00022833"/>
    </source>
</evidence>
<reference evidence="8 9" key="1">
    <citation type="submission" date="2020-05" db="EMBL/GenBank/DDBJ databases">
        <authorList>
            <person name="Campoy J."/>
            <person name="Schneeberger K."/>
            <person name="Spophaly S."/>
        </authorList>
    </citation>
    <scope>NUCLEOTIDE SEQUENCE [LARGE SCALE GENOMIC DNA]</scope>
    <source>
        <strain evidence="8">PruArmRojPasFocal</strain>
    </source>
</reference>
<proteinExistence type="predicted"/>
<name>A0A6J5VMR3_PRUAR</name>
<dbReference type="InterPro" id="IPR041367">
    <property type="entry name" value="Znf-CCCH_4"/>
</dbReference>
<evidence type="ECO:0000313" key="9">
    <source>
        <dbReference type="Proteomes" id="UP000507222"/>
    </source>
</evidence>
<feature type="region of interest" description="Disordered" evidence="6">
    <location>
        <begin position="1"/>
        <end position="29"/>
    </location>
</feature>
<evidence type="ECO:0000256" key="2">
    <source>
        <dbReference type="ARBA" id="ARBA00022737"/>
    </source>
</evidence>
<dbReference type="GO" id="GO:0051252">
    <property type="term" value="P:regulation of RNA metabolic process"/>
    <property type="evidence" value="ECO:0007669"/>
    <property type="project" value="UniProtKB-ARBA"/>
</dbReference>
<evidence type="ECO:0000256" key="6">
    <source>
        <dbReference type="SAM" id="MobiDB-lite"/>
    </source>
</evidence>
<evidence type="ECO:0000259" key="7">
    <source>
        <dbReference type="PROSITE" id="PS50103"/>
    </source>
</evidence>
<dbReference type="InterPro" id="IPR000571">
    <property type="entry name" value="Znf_CCCH"/>
</dbReference>
<dbReference type="PROSITE" id="PS50103">
    <property type="entry name" value="ZF_C3H1"/>
    <property type="match status" value="2"/>
</dbReference>
<evidence type="ECO:0000256" key="3">
    <source>
        <dbReference type="ARBA" id="ARBA00022771"/>
    </source>
</evidence>
<keyword evidence="3 5" id="KW-0863">Zinc-finger</keyword>
<dbReference type="GO" id="GO:0010468">
    <property type="term" value="P:regulation of gene expression"/>
    <property type="evidence" value="ECO:0007669"/>
    <property type="project" value="UniProtKB-ARBA"/>
</dbReference>
<dbReference type="EMBL" id="CAEKDK010000008">
    <property type="protein sequence ID" value="CAB4288967.1"/>
    <property type="molecule type" value="Genomic_DNA"/>
</dbReference>
<feature type="zinc finger region" description="C3H1-type" evidence="5">
    <location>
        <begin position="71"/>
        <end position="99"/>
    </location>
</feature>
<gene>
    <name evidence="8" type="ORF">CURHAP_LOCUS47247</name>
</gene>